<dbReference type="Gene3D" id="3.40.50.720">
    <property type="entry name" value="NAD(P)-binding Rossmann-like Domain"/>
    <property type="match status" value="1"/>
</dbReference>
<comment type="caution">
    <text evidence="3">The sequence shown here is derived from an EMBL/GenBank/DDBJ whole genome shotgun (WGS) entry which is preliminary data.</text>
</comment>
<dbReference type="PRINTS" id="PR00081">
    <property type="entry name" value="GDHRDH"/>
</dbReference>
<dbReference type="CDD" id="cd05233">
    <property type="entry name" value="SDR_c"/>
    <property type="match status" value="1"/>
</dbReference>
<dbReference type="GO" id="GO:0016616">
    <property type="term" value="F:oxidoreductase activity, acting on the CH-OH group of donors, NAD or NADP as acceptor"/>
    <property type="evidence" value="ECO:0007669"/>
    <property type="project" value="TreeGrafter"/>
</dbReference>
<reference evidence="3" key="1">
    <citation type="submission" date="2023-01" db="EMBL/GenBank/DDBJ databases">
        <title>Colletotrichum chrysophilum M932 genome sequence.</title>
        <authorList>
            <person name="Baroncelli R."/>
        </authorList>
    </citation>
    <scope>NUCLEOTIDE SEQUENCE</scope>
    <source>
        <strain evidence="3">M932</strain>
    </source>
</reference>
<proteinExistence type="inferred from homology"/>
<protein>
    <submittedName>
        <fullName evidence="3">Short-chain dehydrogenase reductase sdr</fullName>
    </submittedName>
</protein>
<dbReference type="GO" id="GO:0048038">
    <property type="term" value="F:quinone binding"/>
    <property type="evidence" value="ECO:0007669"/>
    <property type="project" value="TreeGrafter"/>
</dbReference>
<evidence type="ECO:0000256" key="2">
    <source>
        <dbReference type="ARBA" id="ARBA00022857"/>
    </source>
</evidence>
<dbReference type="InterPro" id="IPR002347">
    <property type="entry name" value="SDR_fam"/>
</dbReference>
<dbReference type="EMBL" id="JAQOWY010000141">
    <property type="protein sequence ID" value="KAK1849542.1"/>
    <property type="molecule type" value="Genomic_DNA"/>
</dbReference>
<dbReference type="InterPro" id="IPR020904">
    <property type="entry name" value="Sc_DH/Rdtase_CS"/>
</dbReference>
<dbReference type="FunFam" id="3.40.50.720:FF:000084">
    <property type="entry name" value="Short-chain dehydrogenase reductase"/>
    <property type="match status" value="1"/>
</dbReference>
<dbReference type="GO" id="GO:0006633">
    <property type="term" value="P:fatty acid biosynthetic process"/>
    <property type="evidence" value="ECO:0007669"/>
    <property type="project" value="TreeGrafter"/>
</dbReference>
<dbReference type="AlphaFoldDB" id="A0AAD9EJB2"/>
<dbReference type="Pfam" id="PF13561">
    <property type="entry name" value="adh_short_C2"/>
    <property type="match status" value="1"/>
</dbReference>
<dbReference type="SUPFAM" id="SSF51735">
    <property type="entry name" value="NAD(P)-binding Rossmann-fold domains"/>
    <property type="match status" value="1"/>
</dbReference>
<sequence length="279" mass="29925">MSGPLAAKVALVTGSSSGIGRAIAIKLACLGVKIVYVDLQEQPNAKGYETDLEKTTTQVISESGGKAFFFKADITDGEAIEALFKRIRQEYGHLDILVNCAGYWAPLHLFMEETDELRARMTAVNTLGTAKMSRHAIREFLQQNYDSKWGSRGRIVNISSCAGVVGFPGEVAYSATKASVNHMTRAAALDHAKDFINVNCVAPGVVATGLARGNLEDTEIHELMRKATPWPRLGTAEDIADAVVFLCKPESQWMTGQVLAVDGGLTIGVAPATQQTIGP</sequence>
<dbReference type="PRINTS" id="PR00080">
    <property type="entry name" value="SDRFAMILY"/>
</dbReference>
<evidence type="ECO:0000313" key="4">
    <source>
        <dbReference type="Proteomes" id="UP001243330"/>
    </source>
</evidence>
<dbReference type="InterPro" id="IPR036291">
    <property type="entry name" value="NAD(P)-bd_dom_sf"/>
</dbReference>
<name>A0AAD9EJB2_9PEZI</name>
<evidence type="ECO:0000313" key="3">
    <source>
        <dbReference type="EMBL" id="KAK1849542.1"/>
    </source>
</evidence>
<dbReference type="PANTHER" id="PTHR42760:SF122">
    <property type="entry name" value="NAD(P)-BINDING PROTEIN"/>
    <property type="match status" value="1"/>
</dbReference>
<dbReference type="PANTHER" id="PTHR42760">
    <property type="entry name" value="SHORT-CHAIN DEHYDROGENASES/REDUCTASES FAMILY MEMBER"/>
    <property type="match status" value="1"/>
</dbReference>
<organism evidence="3 4">
    <name type="scientific">Colletotrichum chrysophilum</name>
    <dbReference type="NCBI Taxonomy" id="1836956"/>
    <lineage>
        <taxon>Eukaryota</taxon>
        <taxon>Fungi</taxon>
        <taxon>Dikarya</taxon>
        <taxon>Ascomycota</taxon>
        <taxon>Pezizomycotina</taxon>
        <taxon>Sordariomycetes</taxon>
        <taxon>Hypocreomycetidae</taxon>
        <taxon>Glomerellales</taxon>
        <taxon>Glomerellaceae</taxon>
        <taxon>Colletotrichum</taxon>
        <taxon>Colletotrichum gloeosporioides species complex</taxon>
    </lineage>
</organism>
<gene>
    <name evidence="3" type="ORF">CCHR01_07830</name>
</gene>
<dbReference type="Proteomes" id="UP001243330">
    <property type="component" value="Unassembled WGS sequence"/>
</dbReference>
<accession>A0AAD9EJB2</accession>
<keyword evidence="2" id="KW-0521">NADP</keyword>
<comment type="similarity">
    <text evidence="1">Belongs to the short-chain dehydrogenases/reductases (SDR) family.</text>
</comment>
<evidence type="ECO:0000256" key="1">
    <source>
        <dbReference type="ARBA" id="ARBA00006484"/>
    </source>
</evidence>
<keyword evidence="4" id="KW-1185">Reference proteome</keyword>
<dbReference type="PROSITE" id="PS00061">
    <property type="entry name" value="ADH_SHORT"/>
    <property type="match status" value="1"/>
</dbReference>